<feature type="chain" id="PRO_5001619717" description="Lipoprotein" evidence="1">
    <location>
        <begin position="45"/>
        <end position="187"/>
    </location>
</feature>
<evidence type="ECO:0000256" key="1">
    <source>
        <dbReference type="SAM" id="SignalP"/>
    </source>
</evidence>
<dbReference type="Proteomes" id="UP000027100">
    <property type="component" value="Unassembled WGS sequence"/>
</dbReference>
<sequence length="187" mass="20831">MNARFRAGLAGVWFSVPMMKPIRTLGAAVVALAAPALFALPAAADGPRGTIAKVETPLLGAQVTLSAGVGHRDDFRGPRYNGRNEWGQTDRQVADLRRDAIQACRSAIRTEGRRAGFREVDFDKDQWARQLGPRNFFVTFQEVEFETGRRDIEARVDCEVRNGRVTTVSGIPHNRDYRKGPPPGRRW</sequence>
<protein>
    <recommendedName>
        <fullName evidence="4">Lipoprotein</fullName>
    </recommendedName>
</protein>
<keyword evidence="3" id="KW-1185">Reference proteome</keyword>
<evidence type="ECO:0000313" key="3">
    <source>
        <dbReference type="Proteomes" id="UP000027100"/>
    </source>
</evidence>
<accession>A0A062VFM6</accession>
<dbReference type="AlphaFoldDB" id="A0A062VFM6"/>
<comment type="caution">
    <text evidence="2">The sequence shown here is derived from an EMBL/GenBank/DDBJ whole genome shotgun (WGS) entry which is preliminary data.</text>
</comment>
<evidence type="ECO:0008006" key="4">
    <source>
        <dbReference type="Google" id="ProtNLM"/>
    </source>
</evidence>
<evidence type="ECO:0000313" key="2">
    <source>
        <dbReference type="EMBL" id="KCZ96787.1"/>
    </source>
</evidence>
<keyword evidence="1" id="KW-0732">Signal</keyword>
<feature type="signal peptide" evidence="1">
    <location>
        <begin position="1"/>
        <end position="44"/>
    </location>
</feature>
<dbReference type="PATRIC" id="fig|1280954.3.peg.3642"/>
<dbReference type="STRING" id="1280954.HPO_18088"/>
<proteinExistence type="predicted"/>
<reference evidence="2 3" key="1">
    <citation type="journal article" date="2014" name="Antonie Van Leeuwenhoek">
        <title>Hyphomonas beringensis sp. nov. and Hyphomonas chukchiensis sp. nov., isolated from surface seawater of the Bering Sea and Chukchi Sea.</title>
        <authorList>
            <person name="Li C."/>
            <person name="Lai Q."/>
            <person name="Li G."/>
            <person name="Dong C."/>
            <person name="Wang J."/>
            <person name="Liao Y."/>
            <person name="Shao Z."/>
        </authorList>
    </citation>
    <scope>NUCLEOTIDE SEQUENCE [LARGE SCALE GENOMIC DNA]</scope>
    <source>
        <strain evidence="2 3">PS728</strain>
    </source>
</reference>
<dbReference type="EMBL" id="ARYM01000033">
    <property type="protein sequence ID" value="KCZ96787.1"/>
    <property type="molecule type" value="Genomic_DNA"/>
</dbReference>
<name>A0A062VFM6_9PROT</name>
<gene>
    <name evidence="2" type="ORF">HPO_18088</name>
</gene>
<organism evidence="2 3">
    <name type="scientific">Hyphomonas polymorpha PS728</name>
    <dbReference type="NCBI Taxonomy" id="1280954"/>
    <lineage>
        <taxon>Bacteria</taxon>
        <taxon>Pseudomonadati</taxon>
        <taxon>Pseudomonadota</taxon>
        <taxon>Alphaproteobacteria</taxon>
        <taxon>Hyphomonadales</taxon>
        <taxon>Hyphomonadaceae</taxon>
        <taxon>Hyphomonas</taxon>
    </lineage>
</organism>